<gene>
    <name evidence="2" type="ORF">QF030_003868</name>
</gene>
<comment type="caution">
    <text evidence="2">The sequence shown here is derived from an EMBL/GenBank/DDBJ whole genome shotgun (WGS) entry which is preliminary data.</text>
</comment>
<sequence>MSNAEKQPTDVTADITTLENHAPILPALSEPAAPATPDTEAAEQKIVTLENHAPVPPALDLGGK</sequence>
<evidence type="ECO:0000313" key="2">
    <source>
        <dbReference type="EMBL" id="MDQ0581690.1"/>
    </source>
</evidence>
<feature type="region of interest" description="Disordered" evidence="1">
    <location>
        <begin position="1"/>
        <end position="42"/>
    </location>
</feature>
<proteinExistence type="predicted"/>
<feature type="compositionally biased region" description="Low complexity" evidence="1">
    <location>
        <begin position="30"/>
        <end position="39"/>
    </location>
</feature>
<evidence type="ECO:0008006" key="4">
    <source>
        <dbReference type="Google" id="ProtNLM"/>
    </source>
</evidence>
<keyword evidence="3" id="KW-1185">Reference proteome</keyword>
<accession>A0ABU0NRA6</accession>
<protein>
    <recommendedName>
        <fullName evidence="4">Sigma-like protein</fullName>
    </recommendedName>
</protein>
<evidence type="ECO:0000256" key="1">
    <source>
        <dbReference type="SAM" id="MobiDB-lite"/>
    </source>
</evidence>
<name>A0ABU0NRA6_STRRH</name>
<evidence type="ECO:0000313" key="3">
    <source>
        <dbReference type="Proteomes" id="UP001230654"/>
    </source>
</evidence>
<dbReference type="EMBL" id="JAUSWV010000002">
    <property type="protein sequence ID" value="MDQ0581690.1"/>
    <property type="molecule type" value="Genomic_DNA"/>
</dbReference>
<dbReference type="RefSeq" id="WP_307163913.1">
    <property type="nucleotide sequence ID" value="NZ_JAUSWV010000002.1"/>
</dbReference>
<organism evidence="2 3">
    <name type="scientific">Streptomyces rishiriensis</name>
    <dbReference type="NCBI Taxonomy" id="68264"/>
    <lineage>
        <taxon>Bacteria</taxon>
        <taxon>Bacillati</taxon>
        <taxon>Actinomycetota</taxon>
        <taxon>Actinomycetes</taxon>
        <taxon>Kitasatosporales</taxon>
        <taxon>Streptomycetaceae</taxon>
        <taxon>Streptomyces</taxon>
    </lineage>
</organism>
<dbReference type="Proteomes" id="UP001230654">
    <property type="component" value="Unassembled WGS sequence"/>
</dbReference>
<feature type="compositionally biased region" description="Polar residues" evidence="1">
    <location>
        <begin position="1"/>
        <end position="19"/>
    </location>
</feature>
<reference evidence="2 3" key="1">
    <citation type="submission" date="2023-07" db="EMBL/GenBank/DDBJ databases">
        <title>Comparative genomics of wheat-associated soil bacteria to identify genetic determinants of phenazine resistance.</title>
        <authorList>
            <person name="Mouncey N."/>
        </authorList>
    </citation>
    <scope>NUCLEOTIDE SEQUENCE [LARGE SCALE GENOMIC DNA]</scope>
    <source>
        <strain evidence="2 3">B2I6</strain>
    </source>
</reference>